<feature type="non-terminal residue" evidence="3">
    <location>
        <position position="1"/>
    </location>
</feature>
<dbReference type="PANTHER" id="PTHR43244:SF1">
    <property type="entry name" value="5,10-METHYLENETETRAHYDROMETHANOPTERIN REDUCTASE"/>
    <property type="match status" value="1"/>
</dbReference>
<organism evidence="3">
    <name type="scientific">marine metagenome</name>
    <dbReference type="NCBI Taxonomy" id="408172"/>
    <lineage>
        <taxon>unclassified sequences</taxon>
        <taxon>metagenomes</taxon>
        <taxon>ecological metagenomes</taxon>
    </lineage>
</organism>
<dbReference type="CDD" id="cd01097">
    <property type="entry name" value="Tetrahydromethanopterin_reductase"/>
    <property type="match status" value="1"/>
</dbReference>
<evidence type="ECO:0000259" key="2">
    <source>
        <dbReference type="Pfam" id="PF00296"/>
    </source>
</evidence>
<reference evidence="3" key="1">
    <citation type="submission" date="2018-05" db="EMBL/GenBank/DDBJ databases">
        <authorList>
            <person name="Lanie J.A."/>
            <person name="Ng W.-L."/>
            <person name="Kazmierczak K.M."/>
            <person name="Andrzejewski T.M."/>
            <person name="Davidsen T.M."/>
            <person name="Wayne K.J."/>
            <person name="Tettelin H."/>
            <person name="Glass J.I."/>
            <person name="Rusch D."/>
            <person name="Podicherti R."/>
            <person name="Tsui H.-C.T."/>
            <person name="Winkler M.E."/>
        </authorList>
    </citation>
    <scope>NUCLEOTIDE SEQUENCE</scope>
</reference>
<dbReference type="SUPFAM" id="SSF51679">
    <property type="entry name" value="Bacterial luciferase-like"/>
    <property type="match status" value="1"/>
</dbReference>
<proteinExistence type="predicted"/>
<dbReference type="GO" id="GO:0016705">
    <property type="term" value="F:oxidoreductase activity, acting on paired donors, with incorporation or reduction of molecular oxygen"/>
    <property type="evidence" value="ECO:0007669"/>
    <property type="project" value="InterPro"/>
</dbReference>
<protein>
    <recommendedName>
        <fullName evidence="2">Luciferase-like domain-containing protein</fullName>
    </recommendedName>
</protein>
<feature type="domain" description="Luciferase-like" evidence="2">
    <location>
        <begin position="5"/>
        <end position="169"/>
    </location>
</feature>
<name>A0A383EHV4_9ZZZZ</name>
<feature type="non-terminal residue" evidence="3">
    <location>
        <position position="230"/>
    </location>
</feature>
<dbReference type="EMBL" id="UINC01226026">
    <property type="protein sequence ID" value="SVE56331.1"/>
    <property type="molecule type" value="Genomic_DNA"/>
</dbReference>
<dbReference type="AlphaFoldDB" id="A0A383EHV4"/>
<evidence type="ECO:0000256" key="1">
    <source>
        <dbReference type="ARBA" id="ARBA00023002"/>
    </source>
</evidence>
<accession>A0A383EHV4</accession>
<evidence type="ECO:0000313" key="3">
    <source>
        <dbReference type="EMBL" id="SVE56331.1"/>
    </source>
</evidence>
<dbReference type="InterPro" id="IPR036661">
    <property type="entry name" value="Luciferase-like_sf"/>
</dbReference>
<gene>
    <name evidence="3" type="ORF">METZ01_LOCUS509185</name>
</gene>
<dbReference type="InterPro" id="IPR050564">
    <property type="entry name" value="F420-G6PD/mer"/>
</dbReference>
<sequence>QLIYSDVWATMALAAENTEKIKLGTLVAIPSNRIAPVTAAAAATINKLAPGRVIVGIGTGYTGRNTMGLPALKLEEFTTYVLQLKDLLAGKDVLFKEGDRERWIRLIHSKKNSGRDDFFNIEDPIPVMVAANGPKGQEIVGEISDGWITTGRSLNVPEGLPNIMKSARRTDNSFDQFGGTGTKPYVTVLTSTCVLREGEIISSQRVIENVGPTLLPGVHAMWESAFGPGS</sequence>
<dbReference type="Pfam" id="PF00296">
    <property type="entry name" value="Bac_luciferase"/>
    <property type="match status" value="1"/>
</dbReference>
<dbReference type="Gene3D" id="3.20.20.30">
    <property type="entry name" value="Luciferase-like domain"/>
    <property type="match status" value="1"/>
</dbReference>
<dbReference type="PANTHER" id="PTHR43244">
    <property type="match status" value="1"/>
</dbReference>
<dbReference type="InterPro" id="IPR011251">
    <property type="entry name" value="Luciferase-like_dom"/>
</dbReference>
<keyword evidence="1" id="KW-0560">Oxidoreductase</keyword>